<comment type="similarity">
    <text evidence="2 6">Belongs to the class-V pyridoxal-phosphate-dependent aminotransferase family.</text>
</comment>
<evidence type="ECO:0000259" key="8">
    <source>
        <dbReference type="Pfam" id="PF00266"/>
    </source>
</evidence>
<dbReference type="Gene3D" id="3.40.640.10">
    <property type="entry name" value="Type I PLP-dependent aspartate aminotransferase-like (Major domain)"/>
    <property type="match status" value="1"/>
</dbReference>
<dbReference type="RefSeq" id="WP_214611387.1">
    <property type="nucleotide sequence ID" value="NZ_JACATN010000002.1"/>
</dbReference>
<dbReference type="InterPro" id="IPR015424">
    <property type="entry name" value="PyrdxlP-dep_Trfase"/>
</dbReference>
<evidence type="ECO:0000256" key="6">
    <source>
        <dbReference type="RuleBase" id="RU004075"/>
    </source>
</evidence>
<organism evidence="9 10">
    <name type="scientific">Zobellia barbeyronii</name>
    <dbReference type="NCBI Taxonomy" id="2748009"/>
    <lineage>
        <taxon>Bacteria</taxon>
        <taxon>Pseudomonadati</taxon>
        <taxon>Bacteroidota</taxon>
        <taxon>Flavobacteriia</taxon>
        <taxon>Flavobacteriales</taxon>
        <taxon>Flavobacteriaceae</taxon>
        <taxon>Zobellia</taxon>
    </lineage>
</organism>
<reference evidence="9 10" key="1">
    <citation type="submission" date="2020-06" db="EMBL/GenBank/DDBJ databases">
        <authorList>
            <person name="Isaeva M.P."/>
            <person name="Chernysheva N.Y."/>
        </authorList>
    </citation>
    <scope>NUCLEOTIDE SEQUENCE [LARGE SCALE GENOMIC DNA]</scope>
    <source>
        <strain evidence="9 10">KMM 6746</strain>
    </source>
</reference>
<evidence type="ECO:0000256" key="4">
    <source>
        <dbReference type="ARBA" id="ARBA00022679"/>
    </source>
</evidence>
<evidence type="ECO:0000256" key="7">
    <source>
        <dbReference type="RuleBase" id="RU004504"/>
    </source>
</evidence>
<dbReference type="InterPro" id="IPR024169">
    <property type="entry name" value="SP_NH2Trfase/AEP_transaminase"/>
</dbReference>
<dbReference type="InterPro" id="IPR020578">
    <property type="entry name" value="Aminotrans_V_PyrdxlP_BS"/>
</dbReference>
<dbReference type="InterPro" id="IPR015421">
    <property type="entry name" value="PyrdxlP-dep_Trfase_major"/>
</dbReference>
<evidence type="ECO:0000256" key="3">
    <source>
        <dbReference type="ARBA" id="ARBA00022576"/>
    </source>
</evidence>
<reference evidence="10" key="2">
    <citation type="submission" date="2023-07" db="EMBL/GenBank/DDBJ databases">
        <title>Zobellia barbeyronii sp. nov., a new marine flavobacterium, isolated from green and red algae.</title>
        <authorList>
            <person name="Nedashkovskaya O.I."/>
            <person name="Otstavnykh N."/>
            <person name="Zhukova N."/>
            <person name="Guzev K."/>
            <person name="Chausova V."/>
            <person name="Tekutyeva L."/>
            <person name="Mikhailov V."/>
            <person name="Isaeva M."/>
        </authorList>
    </citation>
    <scope>NUCLEOTIDE SEQUENCE [LARGE SCALE GENOMIC DNA]</scope>
    <source>
        <strain evidence="10">KMM 6746</strain>
    </source>
</reference>
<dbReference type="PANTHER" id="PTHR21152">
    <property type="entry name" value="AMINOTRANSFERASE CLASS V"/>
    <property type="match status" value="1"/>
</dbReference>
<dbReference type="Pfam" id="PF00266">
    <property type="entry name" value="Aminotran_5"/>
    <property type="match status" value="1"/>
</dbReference>
<dbReference type="Proteomes" id="UP000740413">
    <property type="component" value="Unassembled WGS sequence"/>
</dbReference>
<dbReference type="PANTHER" id="PTHR21152:SF24">
    <property type="entry name" value="ALANINE--GLYOXYLATE AMINOTRANSFERASE 1"/>
    <property type="match status" value="1"/>
</dbReference>
<dbReference type="Gene3D" id="3.90.1150.10">
    <property type="entry name" value="Aspartate Aminotransferase, domain 1"/>
    <property type="match status" value="1"/>
</dbReference>
<evidence type="ECO:0000256" key="1">
    <source>
        <dbReference type="ARBA" id="ARBA00001933"/>
    </source>
</evidence>
<keyword evidence="4" id="KW-0808">Transferase</keyword>
<comment type="caution">
    <text evidence="9">The sequence shown here is derived from an EMBL/GenBank/DDBJ whole genome shotgun (WGS) entry which is preliminary data.</text>
</comment>
<feature type="domain" description="Aminotransferase class V" evidence="8">
    <location>
        <begin position="27"/>
        <end position="333"/>
    </location>
</feature>
<dbReference type="EMBL" id="JACATN010000002">
    <property type="protein sequence ID" value="MBT2161243.1"/>
    <property type="molecule type" value="Genomic_DNA"/>
</dbReference>
<protein>
    <submittedName>
        <fullName evidence="9">Alanine--glyoxylate aminotransferase family protein</fullName>
    </submittedName>
</protein>
<evidence type="ECO:0000256" key="2">
    <source>
        <dbReference type="ARBA" id="ARBA00009236"/>
    </source>
</evidence>
<keyword evidence="5" id="KW-0663">Pyridoxal phosphate</keyword>
<evidence type="ECO:0000313" key="9">
    <source>
        <dbReference type="EMBL" id="MBT2161243.1"/>
    </source>
</evidence>
<dbReference type="InterPro" id="IPR000192">
    <property type="entry name" value="Aminotrans_V_dom"/>
</dbReference>
<keyword evidence="10" id="KW-1185">Reference proteome</keyword>
<dbReference type="SUPFAM" id="SSF53383">
    <property type="entry name" value="PLP-dependent transferases"/>
    <property type="match status" value="1"/>
</dbReference>
<keyword evidence="3 9" id="KW-0032">Aminotransferase</keyword>
<dbReference type="PROSITE" id="PS00595">
    <property type="entry name" value="AA_TRANSFER_CLASS_5"/>
    <property type="match status" value="1"/>
</dbReference>
<evidence type="ECO:0000256" key="5">
    <source>
        <dbReference type="ARBA" id="ARBA00022898"/>
    </source>
</evidence>
<accession>A0ABS5WCW1</accession>
<name>A0ABS5WCW1_9FLAO</name>
<dbReference type="InterPro" id="IPR015422">
    <property type="entry name" value="PyrdxlP-dep_Trfase_small"/>
</dbReference>
<sequence length="396" mass="43352">MKNRKLLMIPGPIEFEPEVLRAMGMATTSHVAPNFIEIFGKSLEMMREVWLAPNGQPFIVAGTGTLAMDMAAANLIEKGDNALVISTGYFGERFKDILDRYGANTTILEAPVGEVVSIDAIENELRSKPYKVLTMTHVDTSTGVLVDPEPIAQLAKKYNVLSILDGVCSVAGEKIKQEEWGVDVVLTGSQKAIGVPPGLALLVASQKAMEVWKNRKTPVSSYYSDWNNWLPIMKAYEERRPSYFGTPAVNLIVALEASLKIICAEKIANRIERHRNLAEAFRAGIKALNLETLPKTEKITANTLTAIYYPKGIDGAEIRSKIANYDVIIAGGLLTEMKASYFRIGHMGSVSSSDLVAVLSALEMALLELGHSFESGKGLQAFQDTLLKYKRVALTI</sequence>
<dbReference type="GO" id="GO:0008483">
    <property type="term" value="F:transaminase activity"/>
    <property type="evidence" value="ECO:0007669"/>
    <property type="project" value="UniProtKB-KW"/>
</dbReference>
<comment type="cofactor">
    <cofactor evidence="1 7">
        <name>pyridoxal 5'-phosphate</name>
        <dbReference type="ChEBI" id="CHEBI:597326"/>
    </cofactor>
</comment>
<evidence type="ECO:0000313" key="10">
    <source>
        <dbReference type="Proteomes" id="UP000740413"/>
    </source>
</evidence>
<dbReference type="PIRSF" id="PIRSF000524">
    <property type="entry name" value="SPT"/>
    <property type="match status" value="1"/>
</dbReference>
<proteinExistence type="inferred from homology"/>
<gene>
    <name evidence="9" type="ORF">HW347_08185</name>
</gene>